<dbReference type="AlphaFoldDB" id="A0A9N9NUL5"/>
<name>A0A9N9NUL5_9GLOM</name>
<comment type="caution">
    <text evidence="1">The sequence shown here is derived from an EMBL/GenBank/DDBJ whole genome shotgun (WGS) entry which is preliminary data.</text>
</comment>
<accession>A0A9N9NUL5</accession>
<protein>
    <submittedName>
        <fullName evidence="1">3825_t:CDS:1</fullName>
    </submittedName>
</protein>
<dbReference type="EMBL" id="CAJVPZ010047947">
    <property type="protein sequence ID" value="CAG8773327.1"/>
    <property type="molecule type" value="Genomic_DNA"/>
</dbReference>
<proteinExistence type="predicted"/>
<reference evidence="1" key="1">
    <citation type="submission" date="2021-06" db="EMBL/GenBank/DDBJ databases">
        <authorList>
            <person name="Kallberg Y."/>
            <person name="Tangrot J."/>
            <person name="Rosling A."/>
        </authorList>
    </citation>
    <scope>NUCLEOTIDE SEQUENCE</scope>
    <source>
        <strain evidence="1">IN212</strain>
    </source>
</reference>
<gene>
    <name evidence="1" type="ORF">RFULGI_LOCUS15227</name>
</gene>
<feature type="non-terminal residue" evidence="1">
    <location>
        <position position="108"/>
    </location>
</feature>
<keyword evidence="2" id="KW-1185">Reference proteome</keyword>
<evidence type="ECO:0000313" key="2">
    <source>
        <dbReference type="Proteomes" id="UP000789396"/>
    </source>
</evidence>
<dbReference type="Proteomes" id="UP000789396">
    <property type="component" value="Unassembled WGS sequence"/>
</dbReference>
<sequence length="108" mass="12451">MLSPEAFIYENKLYKIYAKCKTNRAEKKIQKSADIDSKEVPIEIIVINEINNYISDMIDGLEHDIALFSTFYIKLDEATLNTAKAKAYRYRNISGSKAKNYEKPKYGS</sequence>
<evidence type="ECO:0000313" key="1">
    <source>
        <dbReference type="EMBL" id="CAG8773327.1"/>
    </source>
</evidence>
<organism evidence="1 2">
    <name type="scientific">Racocetra fulgida</name>
    <dbReference type="NCBI Taxonomy" id="60492"/>
    <lineage>
        <taxon>Eukaryota</taxon>
        <taxon>Fungi</taxon>
        <taxon>Fungi incertae sedis</taxon>
        <taxon>Mucoromycota</taxon>
        <taxon>Glomeromycotina</taxon>
        <taxon>Glomeromycetes</taxon>
        <taxon>Diversisporales</taxon>
        <taxon>Gigasporaceae</taxon>
        <taxon>Racocetra</taxon>
    </lineage>
</organism>